<dbReference type="InterPro" id="IPR004107">
    <property type="entry name" value="Integrase_SAM-like_N"/>
</dbReference>
<keyword evidence="3 5" id="KW-0238">DNA-binding</keyword>
<dbReference type="GO" id="GO:0015074">
    <property type="term" value="P:DNA integration"/>
    <property type="evidence" value="ECO:0007669"/>
    <property type="project" value="UniProtKB-KW"/>
</dbReference>
<dbReference type="InterPro" id="IPR011010">
    <property type="entry name" value="DNA_brk_join_enz"/>
</dbReference>
<dbReference type="InterPro" id="IPR044068">
    <property type="entry name" value="CB"/>
</dbReference>
<dbReference type="PROSITE" id="PS51898">
    <property type="entry name" value="TYR_RECOMBINASE"/>
    <property type="match status" value="1"/>
</dbReference>
<evidence type="ECO:0000313" key="9">
    <source>
        <dbReference type="Proteomes" id="UP000583639"/>
    </source>
</evidence>
<keyword evidence="4" id="KW-0233">DNA recombination</keyword>
<dbReference type="PANTHER" id="PTHR30349">
    <property type="entry name" value="PHAGE INTEGRASE-RELATED"/>
    <property type="match status" value="1"/>
</dbReference>
<dbReference type="Pfam" id="PF00589">
    <property type="entry name" value="Phage_integrase"/>
    <property type="match status" value="1"/>
</dbReference>
<dbReference type="Gene3D" id="1.10.443.10">
    <property type="entry name" value="Intergrase catalytic core"/>
    <property type="match status" value="1"/>
</dbReference>
<evidence type="ECO:0000259" key="7">
    <source>
        <dbReference type="PROSITE" id="PS51900"/>
    </source>
</evidence>
<reference evidence="8 9" key="1">
    <citation type="submission" date="2020-04" db="EMBL/GenBank/DDBJ databases">
        <title>A novel gut-associated lysogenic phage, Bacteroides phage BV01, alters the host transcriptome and bile acid metabolism in Bacteroides vulgatus.</title>
        <authorList>
            <person name="Campbell D.E."/>
            <person name="Ly L."/>
            <person name="Ridlon J.M."/>
            <person name="Hsiao A."/>
            <person name="Degnan P.H."/>
        </authorList>
    </citation>
    <scope>NUCLEOTIDE SEQUENCE [LARGE SCALE GENOMIC DNA]</scope>
    <source>
        <strain evidence="8 9">VPI-BV8526</strain>
    </source>
</reference>
<keyword evidence="2" id="KW-0229">DNA integration</keyword>
<dbReference type="GO" id="GO:0006310">
    <property type="term" value="P:DNA recombination"/>
    <property type="evidence" value="ECO:0007669"/>
    <property type="project" value="UniProtKB-KW"/>
</dbReference>
<dbReference type="GO" id="GO:0007059">
    <property type="term" value="P:chromosome segregation"/>
    <property type="evidence" value="ECO:0007669"/>
    <property type="project" value="UniProtKB-KW"/>
</dbReference>
<dbReference type="SUPFAM" id="SSF56349">
    <property type="entry name" value="DNA breaking-rejoining enzymes"/>
    <property type="match status" value="1"/>
</dbReference>
<evidence type="ECO:0000256" key="3">
    <source>
        <dbReference type="ARBA" id="ARBA00023125"/>
    </source>
</evidence>
<comment type="caution">
    <text evidence="8">The sequence shown here is derived from an EMBL/GenBank/DDBJ whole genome shotgun (WGS) entry which is preliminary data.</text>
</comment>
<accession>A0A848QV29</accession>
<evidence type="ECO:0000256" key="1">
    <source>
        <dbReference type="ARBA" id="ARBA00022829"/>
    </source>
</evidence>
<sequence>MKQTAYITDMAMLLKDFFETYLPKERGVSGHTIRSYSTTFQSLYSFFKDCKSVYANKLSVNDLSIRSVNDYLNWLETEKGNKVQTRNSRLASIKAFCHYAQYKDFKNLAKWQEILSIKSKKADKPYMSFLTQEGMRALLSEVPTDTVQGRRHLAILAFMYDTSARANELISFFAHNLNLTRPYHVVLSGKGRKKRIVPIHEKLVLILKAYMRDNNVESDNISRQPLFVNANGRKLTSAGLTHIIMMYANKVREKYPSLIPNRLSPHSFRHSKATHLLQAGMNIIYVRDFLGHSSVKTTEGYVRMDSEQKRKALEAAAADIVPQSQITETWNDDEELLNWLKGLGK</sequence>
<dbReference type="RefSeq" id="WP_172769974.1">
    <property type="nucleotide sequence ID" value="NZ_JABDSI010000102.1"/>
</dbReference>
<gene>
    <name evidence="8" type="ORF">HKQ55_07495</name>
</gene>
<dbReference type="Pfam" id="PF02899">
    <property type="entry name" value="Phage_int_SAM_1"/>
    <property type="match status" value="1"/>
</dbReference>
<feature type="domain" description="Tyr recombinase" evidence="6">
    <location>
        <begin position="125"/>
        <end position="314"/>
    </location>
</feature>
<name>A0A848QV29_PHOVU</name>
<dbReference type="AlphaFoldDB" id="A0A848QV29"/>
<dbReference type="Gene3D" id="1.10.150.130">
    <property type="match status" value="1"/>
</dbReference>
<proteinExistence type="predicted"/>
<keyword evidence="1" id="KW-0159">Chromosome partition</keyword>
<organism evidence="8 9">
    <name type="scientific">Phocaeicola vulgatus</name>
    <name type="common">Bacteroides vulgatus</name>
    <dbReference type="NCBI Taxonomy" id="821"/>
    <lineage>
        <taxon>Bacteria</taxon>
        <taxon>Pseudomonadati</taxon>
        <taxon>Bacteroidota</taxon>
        <taxon>Bacteroidia</taxon>
        <taxon>Bacteroidales</taxon>
        <taxon>Bacteroidaceae</taxon>
        <taxon>Phocaeicola</taxon>
    </lineage>
</organism>
<dbReference type="InterPro" id="IPR050090">
    <property type="entry name" value="Tyrosine_recombinase_XerCD"/>
</dbReference>
<protein>
    <submittedName>
        <fullName evidence="8">Tyrosine-type recombinase/integrase</fullName>
    </submittedName>
</protein>
<evidence type="ECO:0000256" key="4">
    <source>
        <dbReference type="ARBA" id="ARBA00023172"/>
    </source>
</evidence>
<dbReference type="InterPro" id="IPR002104">
    <property type="entry name" value="Integrase_catalytic"/>
</dbReference>
<feature type="domain" description="Core-binding (CB)" evidence="7">
    <location>
        <begin position="8"/>
        <end position="101"/>
    </location>
</feature>
<evidence type="ECO:0000256" key="2">
    <source>
        <dbReference type="ARBA" id="ARBA00022908"/>
    </source>
</evidence>
<dbReference type="InterPro" id="IPR010998">
    <property type="entry name" value="Integrase_recombinase_N"/>
</dbReference>
<evidence type="ECO:0000256" key="5">
    <source>
        <dbReference type="PROSITE-ProRule" id="PRU01248"/>
    </source>
</evidence>
<evidence type="ECO:0000313" key="8">
    <source>
        <dbReference type="EMBL" id="NMW39981.1"/>
    </source>
</evidence>
<dbReference type="InterPro" id="IPR013762">
    <property type="entry name" value="Integrase-like_cat_sf"/>
</dbReference>
<dbReference type="PROSITE" id="PS51900">
    <property type="entry name" value="CB"/>
    <property type="match status" value="1"/>
</dbReference>
<dbReference type="Proteomes" id="UP000583639">
    <property type="component" value="Unassembled WGS sequence"/>
</dbReference>
<dbReference type="PANTHER" id="PTHR30349:SF81">
    <property type="entry name" value="TYROSINE RECOMBINASE XERC"/>
    <property type="match status" value="1"/>
</dbReference>
<dbReference type="GO" id="GO:0003677">
    <property type="term" value="F:DNA binding"/>
    <property type="evidence" value="ECO:0007669"/>
    <property type="project" value="UniProtKB-UniRule"/>
</dbReference>
<evidence type="ECO:0000259" key="6">
    <source>
        <dbReference type="PROSITE" id="PS51898"/>
    </source>
</evidence>
<dbReference type="EMBL" id="JABDSI010000102">
    <property type="protein sequence ID" value="NMW39981.1"/>
    <property type="molecule type" value="Genomic_DNA"/>
</dbReference>